<name>A0A974WA20_9NOCA</name>
<dbReference type="Proteomes" id="UP000662986">
    <property type="component" value="Chromosome"/>
</dbReference>
<evidence type="ECO:0000259" key="1">
    <source>
        <dbReference type="Pfam" id="PF13020"/>
    </source>
</evidence>
<evidence type="ECO:0000313" key="3">
    <source>
        <dbReference type="Proteomes" id="UP000662986"/>
    </source>
</evidence>
<proteinExistence type="predicted"/>
<evidence type="ECO:0000313" key="2">
    <source>
        <dbReference type="EMBL" id="QSE93908.1"/>
    </source>
</evidence>
<dbReference type="InterPro" id="IPR024975">
    <property type="entry name" value="NOV_C"/>
</dbReference>
<reference evidence="2 3" key="2">
    <citation type="journal article" date="2022" name="Arch. Microbiol.">
        <title>Rhodococcus pseudokoreensis sp. nov. isolated from the rhizosphere of young M26 apple rootstocks.</title>
        <authorList>
            <person name="Kampfer P."/>
            <person name="Glaeser S.P."/>
            <person name="Blom J."/>
            <person name="Wolf J."/>
            <person name="Benning S."/>
            <person name="Schloter M."/>
            <person name="Neumann-Schaal M."/>
        </authorList>
    </citation>
    <scope>NUCLEOTIDE SEQUENCE [LARGE SCALE GENOMIC DNA]</scope>
    <source>
        <strain evidence="2 3">R79</strain>
    </source>
</reference>
<protein>
    <submittedName>
        <fullName evidence="2">DUF3883 domain-containing protein</fullName>
    </submittedName>
</protein>
<reference evidence="2 3" key="1">
    <citation type="journal article" date="2021" name="Microbiol. Resour. Announc.">
        <title>Complete Genome Sequences of Two Rhodococcus sp. Strains with Large and Linear Chromosomes, Isolated from Apple Rhizosphere.</title>
        <authorList>
            <person name="Benning S."/>
            <person name="Brugnone N."/>
            <person name="Siani R."/>
            <person name="Kublik S."/>
            <person name="Schloter M."/>
            <person name="Rad V."/>
        </authorList>
    </citation>
    <scope>NUCLEOTIDE SEQUENCE [LARGE SCALE GENOMIC DNA]</scope>
    <source>
        <strain evidence="2 3">R79</strain>
    </source>
</reference>
<accession>A0A974WA20</accession>
<gene>
    <name evidence="2" type="ORF">JWS13_37575</name>
</gene>
<feature type="domain" description="Protein NO VEIN C-terminal" evidence="1">
    <location>
        <begin position="166"/>
        <end position="230"/>
    </location>
</feature>
<keyword evidence="3" id="KW-1185">Reference proteome</keyword>
<dbReference type="Pfam" id="PF13020">
    <property type="entry name" value="NOV_C"/>
    <property type="match status" value="1"/>
</dbReference>
<dbReference type="RefSeq" id="WP_206010384.1">
    <property type="nucleotide sequence ID" value="NZ_CP070619.1"/>
</dbReference>
<sequence>MPLVLTQNEVNLSEHEYSDTLGAVYQFPNKYKNLIRPGVPFIYYRGRRRASGATQVPVYLGSGIIGSISQTGDRYSCTITNYQPFEIPVEFKEGRTYREPEANNRKSVGFYFQPGVRVIDQNSFDDICRSGQYFHVASTAYVYADPAATIAVDQLAMSLAVEEACRRFPNSLVERMPHNNPGFDIQIQNDAEPTLYIEVKGTRAPEPQFFVTAGEISFSRTHSSHYSIWIFHSINLDTRDGILVEHAGELGDDSFDLQPTQFFGKPRSSQKLSVHRR</sequence>
<organism evidence="2 3">
    <name type="scientific">Rhodococcus pseudokoreensis</name>
    <dbReference type="NCBI Taxonomy" id="2811421"/>
    <lineage>
        <taxon>Bacteria</taxon>
        <taxon>Bacillati</taxon>
        <taxon>Actinomycetota</taxon>
        <taxon>Actinomycetes</taxon>
        <taxon>Mycobacteriales</taxon>
        <taxon>Nocardiaceae</taxon>
        <taxon>Rhodococcus</taxon>
    </lineage>
</organism>
<dbReference type="EMBL" id="CP070619">
    <property type="protein sequence ID" value="QSE93908.1"/>
    <property type="molecule type" value="Genomic_DNA"/>
</dbReference>